<dbReference type="EnsemblProtists" id="EOD16873">
    <property type="protein sequence ID" value="EOD16873"/>
    <property type="gene ID" value="EMIHUDRAFT_464288"/>
</dbReference>
<dbReference type="PaxDb" id="2903-EOD07877"/>
<protein>
    <submittedName>
        <fullName evidence="2">Uncharacterized protein</fullName>
    </submittedName>
</protein>
<dbReference type="RefSeq" id="XP_005769302.1">
    <property type="nucleotide sequence ID" value="XM_005769245.1"/>
</dbReference>
<name>A0A0D3I9E2_EMIH1</name>
<evidence type="ECO:0000313" key="2">
    <source>
        <dbReference type="EnsemblProtists" id="EOD07877"/>
    </source>
</evidence>
<keyword evidence="1" id="KW-0472">Membrane</keyword>
<dbReference type="GeneID" id="17254031"/>
<feature type="transmembrane region" description="Helical" evidence="1">
    <location>
        <begin position="93"/>
        <end position="111"/>
    </location>
</feature>
<dbReference type="GeneID" id="17263033"/>
<feature type="transmembrane region" description="Helical" evidence="1">
    <location>
        <begin position="7"/>
        <end position="27"/>
    </location>
</feature>
<feature type="transmembrane region" description="Helical" evidence="1">
    <location>
        <begin position="177"/>
        <end position="197"/>
    </location>
</feature>
<dbReference type="EnsemblProtists" id="EOD07877">
    <property type="protein sequence ID" value="EOD07877"/>
    <property type="gene ID" value="EMIHUDRAFT_471113"/>
</dbReference>
<dbReference type="Proteomes" id="UP000013827">
    <property type="component" value="Unassembled WGS sequence"/>
</dbReference>
<dbReference type="KEGG" id="ehx:EMIHUDRAFT_464288"/>
<dbReference type="RefSeq" id="XP_005760306.1">
    <property type="nucleotide sequence ID" value="XM_005760249.1"/>
</dbReference>
<accession>A0A0D3I9E2</accession>
<evidence type="ECO:0000313" key="3">
    <source>
        <dbReference type="Proteomes" id="UP000013827"/>
    </source>
</evidence>
<organism evidence="2 3">
    <name type="scientific">Emiliania huxleyi (strain CCMP1516)</name>
    <dbReference type="NCBI Taxonomy" id="280463"/>
    <lineage>
        <taxon>Eukaryota</taxon>
        <taxon>Haptista</taxon>
        <taxon>Haptophyta</taxon>
        <taxon>Prymnesiophyceae</taxon>
        <taxon>Isochrysidales</taxon>
        <taxon>Noelaerhabdaceae</taxon>
        <taxon>Emiliania</taxon>
    </lineage>
</organism>
<keyword evidence="3" id="KW-1185">Reference proteome</keyword>
<reference evidence="2" key="2">
    <citation type="submission" date="2024-10" db="UniProtKB">
        <authorList>
            <consortium name="EnsemblProtists"/>
        </authorList>
    </citation>
    <scope>IDENTIFICATION</scope>
</reference>
<sequence length="246" mass="26885">MPLSNFWAANLALHGPIGCLYFLLALIPEDRRMLPPSRKQGDEAALRKGLPYRLMRLTSSFQHLTVCTHCLAAAYLAAACLGRRGMAGALREVLGPAGCVVGIGFWALAVANPWHMFPRGDFPADDAAAESAVNLLLRPSLRMPQAAVHALLQVQHTAMPLIVPLEVALYSGELPPLLPAGPSLLLVVGYGCLYVWWSHRVCWWARGVPPYPVLDTVWRDGSWLKLYGALIGLGLGCWAGERFLLR</sequence>
<proteinExistence type="predicted"/>
<keyword evidence="1" id="KW-1133">Transmembrane helix</keyword>
<dbReference type="HOGENOM" id="CLU_1130812_0_0_1"/>
<dbReference type="AlphaFoldDB" id="A0A0D3I9E2"/>
<feature type="transmembrane region" description="Helical" evidence="1">
    <location>
        <begin position="61"/>
        <end position="81"/>
    </location>
</feature>
<keyword evidence="1" id="KW-0812">Transmembrane</keyword>
<evidence type="ECO:0000256" key="1">
    <source>
        <dbReference type="SAM" id="Phobius"/>
    </source>
</evidence>
<dbReference type="KEGG" id="ehx:EMIHUDRAFT_471113"/>
<reference evidence="3" key="1">
    <citation type="journal article" date="2013" name="Nature">
        <title>Pan genome of the phytoplankton Emiliania underpins its global distribution.</title>
        <authorList>
            <person name="Read B.A."/>
            <person name="Kegel J."/>
            <person name="Klute M.J."/>
            <person name="Kuo A."/>
            <person name="Lefebvre S.C."/>
            <person name="Maumus F."/>
            <person name="Mayer C."/>
            <person name="Miller J."/>
            <person name="Monier A."/>
            <person name="Salamov A."/>
            <person name="Young J."/>
            <person name="Aguilar M."/>
            <person name="Claverie J.M."/>
            <person name="Frickenhaus S."/>
            <person name="Gonzalez K."/>
            <person name="Herman E.K."/>
            <person name="Lin Y.C."/>
            <person name="Napier J."/>
            <person name="Ogata H."/>
            <person name="Sarno A.F."/>
            <person name="Shmutz J."/>
            <person name="Schroeder D."/>
            <person name="de Vargas C."/>
            <person name="Verret F."/>
            <person name="von Dassow P."/>
            <person name="Valentin K."/>
            <person name="Van de Peer Y."/>
            <person name="Wheeler G."/>
            <person name="Dacks J.B."/>
            <person name="Delwiche C.F."/>
            <person name="Dyhrman S.T."/>
            <person name="Glockner G."/>
            <person name="John U."/>
            <person name="Richards T."/>
            <person name="Worden A.Z."/>
            <person name="Zhang X."/>
            <person name="Grigoriev I.V."/>
            <person name="Allen A.E."/>
            <person name="Bidle K."/>
            <person name="Borodovsky M."/>
            <person name="Bowler C."/>
            <person name="Brownlee C."/>
            <person name="Cock J.M."/>
            <person name="Elias M."/>
            <person name="Gladyshev V.N."/>
            <person name="Groth M."/>
            <person name="Guda C."/>
            <person name="Hadaegh A."/>
            <person name="Iglesias-Rodriguez M.D."/>
            <person name="Jenkins J."/>
            <person name="Jones B.M."/>
            <person name="Lawson T."/>
            <person name="Leese F."/>
            <person name="Lindquist E."/>
            <person name="Lobanov A."/>
            <person name="Lomsadze A."/>
            <person name="Malik S.B."/>
            <person name="Marsh M.E."/>
            <person name="Mackinder L."/>
            <person name="Mock T."/>
            <person name="Mueller-Roeber B."/>
            <person name="Pagarete A."/>
            <person name="Parker M."/>
            <person name="Probert I."/>
            <person name="Quesneville H."/>
            <person name="Raines C."/>
            <person name="Rensing S.A."/>
            <person name="Riano-Pachon D.M."/>
            <person name="Richier S."/>
            <person name="Rokitta S."/>
            <person name="Shiraiwa Y."/>
            <person name="Soanes D.M."/>
            <person name="van der Giezen M."/>
            <person name="Wahlund T.M."/>
            <person name="Williams B."/>
            <person name="Wilson W."/>
            <person name="Wolfe G."/>
            <person name="Wurch L.L."/>
        </authorList>
    </citation>
    <scope>NUCLEOTIDE SEQUENCE</scope>
</reference>